<dbReference type="PANTHER" id="PTHR45458:SF2">
    <property type="entry name" value="OXIDOREDUCTASE, SHORT CHAIN DEHYDROGENASE_REDUCTASE FAMILY SUPERFAMILY (AFU_ORTHOLOGUE AFUA_3G13450)"/>
    <property type="match status" value="1"/>
</dbReference>
<accession>A0A855X4B5</accession>
<dbReference type="InterPro" id="IPR002347">
    <property type="entry name" value="SDR_fam"/>
</dbReference>
<dbReference type="PANTHER" id="PTHR45458">
    <property type="entry name" value="SHORT-CHAIN DEHYDROGENASE/REDUCTASE SDR"/>
    <property type="match status" value="1"/>
</dbReference>
<dbReference type="PRINTS" id="PR00081">
    <property type="entry name" value="GDHRDH"/>
</dbReference>
<dbReference type="SUPFAM" id="SSF51735">
    <property type="entry name" value="NAD(P)-binding Rossmann-fold domains"/>
    <property type="match status" value="1"/>
</dbReference>
<dbReference type="EMBL" id="PQAP01000170">
    <property type="protein sequence ID" value="PWB69528.1"/>
    <property type="molecule type" value="Genomic_DNA"/>
</dbReference>
<reference evidence="2 3" key="1">
    <citation type="journal article" date="2018" name="ISME J.">
        <title>A methanotrophic archaeon couples anaerobic oxidation of methane to Fe(III) reduction.</title>
        <authorList>
            <person name="Cai C."/>
            <person name="Leu A.O."/>
            <person name="Xie G.J."/>
            <person name="Guo J."/>
            <person name="Feng Y."/>
            <person name="Zhao J.X."/>
            <person name="Tyson G.W."/>
            <person name="Yuan Z."/>
            <person name="Hu S."/>
        </authorList>
    </citation>
    <scope>NUCLEOTIDE SEQUENCE [LARGE SCALE GENOMIC DNA]</scope>
    <source>
        <strain evidence="2">FeB_12</strain>
    </source>
</reference>
<dbReference type="GO" id="GO:0016616">
    <property type="term" value="F:oxidoreductase activity, acting on the CH-OH group of donors, NAD or NADP as acceptor"/>
    <property type="evidence" value="ECO:0007669"/>
    <property type="project" value="TreeGrafter"/>
</dbReference>
<evidence type="ECO:0000313" key="3">
    <source>
        <dbReference type="Proteomes" id="UP000250918"/>
    </source>
</evidence>
<dbReference type="Proteomes" id="UP000250918">
    <property type="component" value="Unassembled WGS sequence"/>
</dbReference>
<organism evidence="2 3">
    <name type="scientific">candidate division GN15 bacterium</name>
    <dbReference type="NCBI Taxonomy" id="2072418"/>
    <lineage>
        <taxon>Bacteria</taxon>
        <taxon>candidate division GN15</taxon>
    </lineage>
</organism>
<dbReference type="Gene3D" id="3.40.50.720">
    <property type="entry name" value="NAD(P)-binding Rossmann-like Domain"/>
    <property type="match status" value="1"/>
</dbReference>
<dbReference type="Pfam" id="PF00106">
    <property type="entry name" value="adh_short"/>
    <property type="match status" value="1"/>
</dbReference>
<comment type="caution">
    <text evidence="2">The sequence shown here is derived from an EMBL/GenBank/DDBJ whole genome shotgun (WGS) entry which is preliminary data.</text>
</comment>
<dbReference type="AlphaFoldDB" id="A0A855X4B5"/>
<evidence type="ECO:0000256" key="1">
    <source>
        <dbReference type="RuleBase" id="RU000363"/>
    </source>
</evidence>
<gene>
    <name evidence="2" type="ORF">C3F09_10330</name>
</gene>
<dbReference type="InterPro" id="IPR036291">
    <property type="entry name" value="NAD(P)-bd_dom_sf"/>
</dbReference>
<name>A0A855X4B5_9BACT</name>
<proteinExistence type="inferred from homology"/>
<sequence>MPSILITGASRGFGRELLDVYASSQWTLFPLVRDPQVAEQLANQYAPRCFPIVGDVSCDSIGNVITDVLTKQNASLDVLINNAGHIVKNRGILGVSTRDLIEHFDVHVAGVWRCTVAALPFLKKATKPVVVNITSRFGSIGRIARRKSDFVYGYNIAKAAQNMLTACMARDLGRDGIKVIAVHPGQLKTSAAALDADTDPHVAAEKLDDFISHLDSSTECRMYDLMKGEYIEW</sequence>
<dbReference type="InterPro" id="IPR052184">
    <property type="entry name" value="SDR_enzymes"/>
</dbReference>
<protein>
    <submittedName>
        <fullName evidence="2">Short-chain dehydrogenase</fullName>
    </submittedName>
</protein>
<comment type="similarity">
    <text evidence="1">Belongs to the short-chain dehydrogenases/reductases (SDR) family.</text>
</comment>
<dbReference type="PRINTS" id="PR00080">
    <property type="entry name" value="SDRFAMILY"/>
</dbReference>
<evidence type="ECO:0000313" key="2">
    <source>
        <dbReference type="EMBL" id="PWB69528.1"/>
    </source>
</evidence>